<dbReference type="EMBL" id="HBIJ01015123">
    <property type="protein sequence ID" value="CAE0369351.1"/>
    <property type="molecule type" value="Transcribed_RNA"/>
</dbReference>
<name>A0A6S8DKS7_9STRA</name>
<sequence>MIGGNLGNAMIDGTPFNVIMQQAVKLKTHRHKIDRVKFDRWPKFYQNAAFVRDEQRVERTLPYSERMQKAEEYKSIADELFRKSDYLRAGIHYEYALGLFKWATPLCPNWRNKSVDDTEMKEEEFLGQGEDEQICIKTFRVRCLLNLARCYYKQNDWLTTKQACDWILALDEHCTKALLIRAKCLVAPCGHGAADRDAAIRDLEIGHKLEPENREISIELARLRHDKKLGKLADKKYAGLFHRGEIYDPNETKKRARPSLPDASLPNKGASDNDDEPEELDELKRAPIQVQLRAAEGLMRQYQDEGKVDEVEELKKAIESTKQKMHNNNSALPSRAIDFRNPSNEMIQDAKKRGIDLNDSTVIQMLEQLQAERINPDRQKKYDQLLADTNESSIDQLIQQLQMRKIDHHQCRNKSDLQSLLVEALLDEDIDQKVPKPILPKKKTNWKFTLGLTLFLIFFRFYFSKLIRPLFNFIVFGTPLPDISASPPSSSGNSAINNIPDFSFDHDREEFDDEEQWAEFYDEF</sequence>
<organism evidence="2">
    <name type="scientific">Aureoumbra lagunensis</name>
    <dbReference type="NCBI Taxonomy" id="44058"/>
    <lineage>
        <taxon>Eukaryota</taxon>
        <taxon>Sar</taxon>
        <taxon>Stramenopiles</taxon>
        <taxon>Ochrophyta</taxon>
        <taxon>Pelagophyceae</taxon>
        <taxon>Pelagomonadales</taxon>
        <taxon>Aureoumbra</taxon>
    </lineage>
</organism>
<evidence type="ECO:0000313" key="2">
    <source>
        <dbReference type="EMBL" id="CAE0369350.1"/>
    </source>
</evidence>
<feature type="compositionally biased region" description="Acidic residues" evidence="1">
    <location>
        <begin position="272"/>
        <end position="281"/>
    </location>
</feature>
<dbReference type="PANTHER" id="PTHR46512">
    <property type="entry name" value="PEPTIDYLPROLYL ISOMERASE"/>
    <property type="match status" value="1"/>
</dbReference>
<dbReference type="SUPFAM" id="SSF48452">
    <property type="entry name" value="TPR-like"/>
    <property type="match status" value="1"/>
</dbReference>
<dbReference type="InterPro" id="IPR050754">
    <property type="entry name" value="FKBP4/5/8-like"/>
</dbReference>
<evidence type="ECO:0000313" key="4">
    <source>
        <dbReference type="EMBL" id="CAE0369352.1"/>
    </source>
</evidence>
<dbReference type="InterPro" id="IPR011990">
    <property type="entry name" value="TPR-like_helical_dom_sf"/>
</dbReference>
<proteinExistence type="predicted"/>
<accession>A0A6S8DKS7</accession>
<dbReference type="Gene3D" id="1.25.40.10">
    <property type="entry name" value="Tetratricopeptide repeat domain"/>
    <property type="match status" value="1"/>
</dbReference>
<dbReference type="EMBL" id="HBIJ01015125">
    <property type="protein sequence ID" value="CAE0369352.1"/>
    <property type="molecule type" value="Transcribed_RNA"/>
</dbReference>
<gene>
    <name evidence="2" type="ORF">ALAG00032_LOCUS10113</name>
    <name evidence="3" type="ORF">ALAG00032_LOCUS10114</name>
    <name evidence="4" type="ORF">ALAG00032_LOCUS10115</name>
</gene>
<dbReference type="EMBL" id="HBIJ01015122">
    <property type="protein sequence ID" value="CAE0369350.1"/>
    <property type="molecule type" value="Transcribed_RNA"/>
</dbReference>
<protein>
    <submittedName>
        <fullName evidence="2">Uncharacterized protein</fullName>
    </submittedName>
</protein>
<evidence type="ECO:0000313" key="3">
    <source>
        <dbReference type="EMBL" id="CAE0369351.1"/>
    </source>
</evidence>
<dbReference type="AlphaFoldDB" id="A0A6S8DKS7"/>
<evidence type="ECO:0000256" key="1">
    <source>
        <dbReference type="SAM" id="MobiDB-lite"/>
    </source>
</evidence>
<reference evidence="2" key="1">
    <citation type="submission" date="2021-01" db="EMBL/GenBank/DDBJ databases">
        <authorList>
            <person name="Corre E."/>
            <person name="Pelletier E."/>
            <person name="Niang G."/>
            <person name="Scheremetjew M."/>
            <person name="Finn R."/>
            <person name="Kale V."/>
            <person name="Holt S."/>
            <person name="Cochrane G."/>
            <person name="Meng A."/>
            <person name="Brown T."/>
            <person name="Cohen L."/>
        </authorList>
    </citation>
    <scope>NUCLEOTIDE SEQUENCE</scope>
    <source>
        <strain evidence="2">CCMP1510</strain>
    </source>
</reference>
<feature type="region of interest" description="Disordered" evidence="1">
    <location>
        <begin position="251"/>
        <end position="287"/>
    </location>
</feature>